<evidence type="ECO:0000313" key="1">
    <source>
        <dbReference type="EMBL" id="EED87423.1"/>
    </source>
</evidence>
<dbReference type="GeneID" id="7442702"/>
<protein>
    <submittedName>
        <fullName evidence="1">Uncharacterized protein</fullName>
    </submittedName>
</protein>
<dbReference type="RefSeq" id="XP_002295119.1">
    <property type="nucleotide sequence ID" value="XM_002295083.1"/>
</dbReference>
<feature type="non-terminal residue" evidence="1">
    <location>
        <position position="1"/>
    </location>
</feature>
<keyword evidence="2" id="KW-1185">Reference proteome</keyword>
<dbReference type="EMBL" id="CM000654">
    <property type="protein sequence ID" value="EED87423.1"/>
    <property type="molecule type" value="Genomic_DNA"/>
</dbReference>
<evidence type="ECO:0000313" key="2">
    <source>
        <dbReference type="Proteomes" id="UP000001449"/>
    </source>
</evidence>
<dbReference type="AlphaFoldDB" id="B8CG43"/>
<dbReference type="STRING" id="35128.B8CG43"/>
<organism evidence="1 2">
    <name type="scientific">Thalassiosira pseudonana</name>
    <name type="common">Marine diatom</name>
    <name type="synonym">Cyclotella nana</name>
    <dbReference type="NCBI Taxonomy" id="35128"/>
    <lineage>
        <taxon>Eukaryota</taxon>
        <taxon>Sar</taxon>
        <taxon>Stramenopiles</taxon>
        <taxon>Ochrophyta</taxon>
        <taxon>Bacillariophyta</taxon>
        <taxon>Coscinodiscophyceae</taxon>
        <taxon>Thalassiosirophycidae</taxon>
        <taxon>Thalassiosirales</taxon>
        <taxon>Thalassiosiraceae</taxon>
        <taxon>Thalassiosira</taxon>
    </lineage>
</organism>
<dbReference type="Proteomes" id="UP000001449">
    <property type="component" value="Chromosome 23"/>
</dbReference>
<gene>
    <name evidence="1" type="ORF">THAPSDRAFT_264883</name>
</gene>
<dbReference type="PaxDb" id="35128-Thaps264883"/>
<dbReference type="InParanoid" id="B8CG43"/>
<name>B8CG43_THAPS</name>
<proteinExistence type="predicted"/>
<feature type="non-terminal residue" evidence="1">
    <location>
        <position position="133"/>
    </location>
</feature>
<dbReference type="HOGENOM" id="CLU_1912228_0_0_1"/>
<accession>B8CG43</accession>
<reference evidence="1 2" key="2">
    <citation type="journal article" date="2008" name="Nature">
        <title>The Phaeodactylum genome reveals the evolutionary history of diatom genomes.</title>
        <authorList>
            <person name="Bowler C."/>
            <person name="Allen A.E."/>
            <person name="Badger J.H."/>
            <person name="Grimwood J."/>
            <person name="Jabbari K."/>
            <person name="Kuo A."/>
            <person name="Maheswari U."/>
            <person name="Martens C."/>
            <person name="Maumus F."/>
            <person name="Otillar R.P."/>
            <person name="Rayko E."/>
            <person name="Salamov A."/>
            <person name="Vandepoele K."/>
            <person name="Beszteri B."/>
            <person name="Gruber A."/>
            <person name="Heijde M."/>
            <person name="Katinka M."/>
            <person name="Mock T."/>
            <person name="Valentin K."/>
            <person name="Verret F."/>
            <person name="Berges J.A."/>
            <person name="Brownlee C."/>
            <person name="Cadoret J.P."/>
            <person name="Chiovitti A."/>
            <person name="Choi C.J."/>
            <person name="Coesel S."/>
            <person name="De Martino A."/>
            <person name="Detter J.C."/>
            <person name="Durkin C."/>
            <person name="Falciatore A."/>
            <person name="Fournet J."/>
            <person name="Haruta M."/>
            <person name="Huysman M.J."/>
            <person name="Jenkins B.D."/>
            <person name="Jiroutova K."/>
            <person name="Jorgensen R.E."/>
            <person name="Joubert Y."/>
            <person name="Kaplan A."/>
            <person name="Kroger N."/>
            <person name="Kroth P.G."/>
            <person name="La Roche J."/>
            <person name="Lindquist E."/>
            <person name="Lommer M."/>
            <person name="Martin-Jezequel V."/>
            <person name="Lopez P.J."/>
            <person name="Lucas S."/>
            <person name="Mangogna M."/>
            <person name="McGinnis K."/>
            <person name="Medlin L.K."/>
            <person name="Montsant A."/>
            <person name="Oudot-Le Secq M.P."/>
            <person name="Napoli C."/>
            <person name="Obornik M."/>
            <person name="Parker M.S."/>
            <person name="Petit J.L."/>
            <person name="Porcel B.M."/>
            <person name="Poulsen N."/>
            <person name="Robison M."/>
            <person name="Rychlewski L."/>
            <person name="Rynearson T.A."/>
            <person name="Schmutz J."/>
            <person name="Shapiro H."/>
            <person name="Siaut M."/>
            <person name="Stanley M."/>
            <person name="Sussman M.R."/>
            <person name="Taylor A.R."/>
            <person name="Vardi A."/>
            <person name="von Dassow P."/>
            <person name="Vyverman W."/>
            <person name="Willis A."/>
            <person name="Wyrwicz L.S."/>
            <person name="Rokhsar D.S."/>
            <person name="Weissenbach J."/>
            <person name="Armbrust E.V."/>
            <person name="Green B.R."/>
            <person name="Van de Peer Y."/>
            <person name="Grigoriev I.V."/>
        </authorList>
    </citation>
    <scope>NUCLEOTIDE SEQUENCE [LARGE SCALE GENOMIC DNA]</scope>
    <source>
        <strain evidence="1 2">CCMP1335</strain>
    </source>
</reference>
<dbReference type="eggNOG" id="ENOG502T02P">
    <property type="taxonomic scope" value="Eukaryota"/>
</dbReference>
<sequence>EKLNNNKQPSPNILPNQLFYDESKYSAYDENGIPTKDVEGNDLTKSAMKKLNKLHQAHCKRHTKWKEHDTDATTEELAVVGGRASSIGDDPPEAHWEDSLDPSFCQVVVGSFGRRQGLEFSSDMGPFVHLFQV</sequence>
<dbReference type="KEGG" id="tps:THAPSDRAFT_264883"/>
<reference evidence="1 2" key="1">
    <citation type="journal article" date="2004" name="Science">
        <title>The genome of the diatom Thalassiosira pseudonana: ecology, evolution, and metabolism.</title>
        <authorList>
            <person name="Armbrust E.V."/>
            <person name="Berges J.A."/>
            <person name="Bowler C."/>
            <person name="Green B.R."/>
            <person name="Martinez D."/>
            <person name="Putnam N.H."/>
            <person name="Zhou S."/>
            <person name="Allen A.E."/>
            <person name="Apt K.E."/>
            <person name="Bechner M."/>
            <person name="Brzezinski M.A."/>
            <person name="Chaal B.K."/>
            <person name="Chiovitti A."/>
            <person name="Davis A.K."/>
            <person name="Demarest M.S."/>
            <person name="Detter J.C."/>
            <person name="Glavina T."/>
            <person name="Goodstein D."/>
            <person name="Hadi M.Z."/>
            <person name="Hellsten U."/>
            <person name="Hildebrand M."/>
            <person name="Jenkins B.D."/>
            <person name="Jurka J."/>
            <person name="Kapitonov V.V."/>
            <person name="Kroger N."/>
            <person name="Lau W.W."/>
            <person name="Lane T.W."/>
            <person name="Larimer F.W."/>
            <person name="Lippmeier J.C."/>
            <person name="Lucas S."/>
            <person name="Medina M."/>
            <person name="Montsant A."/>
            <person name="Obornik M."/>
            <person name="Parker M.S."/>
            <person name="Palenik B."/>
            <person name="Pazour G.J."/>
            <person name="Richardson P.M."/>
            <person name="Rynearson T.A."/>
            <person name="Saito M.A."/>
            <person name="Schwartz D.C."/>
            <person name="Thamatrakoln K."/>
            <person name="Valentin K."/>
            <person name="Vardi A."/>
            <person name="Wilkerson F.P."/>
            <person name="Rokhsar D.S."/>
        </authorList>
    </citation>
    <scope>NUCLEOTIDE SEQUENCE [LARGE SCALE GENOMIC DNA]</scope>
    <source>
        <strain evidence="1 2">CCMP1335</strain>
    </source>
</reference>